<comment type="caution">
    <text evidence="2">The sequence shown here is derived from an EMBL/GenBank/DDBJ whole genome shotgun (WGS) entry which is preliminary data.</text>
</comment>
<sequence>MTGIPATVAVQVFGQGAAATAGATAIGTMTVAAFGAARAFMRDRDNPES</sequence>
<feature type="transmembrane region" description="Helical" evidence="1">
    <location>
        <begin position="12"/>
        <end position="34"/>
    </location>
</feature>
<accession>A0ABQ4JW25</accession>
<proteinExistence type="predicted"/>
<keyword evidence="3" id="KW-1185">Reference proteome</keyword>
<keyword evidence="1" id="KW-0812">Transmembrane</keyword>
<evidence type="ECO:0000313" key="2">
    <source>
        <dbReference type="EMBL" id="GIM87123.1"/>
    </source>
</evidence>
<dbReference type="Proteomes" id="UP000677457">
    <property type="component" value="Unassembled WGS sequence"/>
</dbReference>
<protein>
    <submittedName>
        <fullName evidence="2">Uncharacterized protein</fullName>
    </submittedName>
</protein>
<dbReference type="EMBL" id="BOQM01000030">
    <property type="protein sequence ID" value="GIM87123.1"/>
    <property type="molecule type" value="Genomic_DNA"/>
</dbReference>
<keyword evidence="1" id="KW-1133">Transmembrane helix</keyword>
<evidence type="ECO:0000256" key="1">
    <source>
        <dbReference type="SAM" id="Phobius"/>
    </source>
</evidence>
<keyword evidence="1" id="KW-0472">Membrane</keyword>
<name>A0ABQ4JW25_SALAC</name>
<reference evidence="2 3" key="1">
    <citation type="submission" date="2021-03" db="EMBL/GenBank/DDBJ databases">
        <title>Whole genome shotgun sequence of Salinispora arenicola NBRC 105043.</title>
        <authorList>
            <person name="Komaki H."/>
            <person name="Tamura T."/>
        </authorList>
    </citation>
    <scope>NUCLEOTIDE SEQUENCE [LARGE SCALE GENOMIC DNA]</scope>
    <source>
        <strain evidence="2 3">NBRC 105043</strain>
    </source>
</reference>
<gene>
    <name evidence="2" type="ORF">Sar04_38590</name>
</gene>
<organism evidence="2 3">
    <name type="scientific">Salinispora arenicola</name>
    <dbReference type="NCBI Taxonomy" id="168697"/>
    <lineage>
        <taxon>Bacteria</taxon>
        <taxon>Bacillati</taxon>
        <taxon>Actinomycetota</taxon>
        <taxon>Actinomycetes</taxon>
        <taxon>Micromonosporales</taxon>
        <taxon>Micromonosporaceae</taxon>
        <taxon>Salinispora</taxon>
    </lineage>
</organism>
<evidence type="ECO:0000313" key="3">
    <source>
        <dbReference type="Proteomes" id="UP000677457"/>
    </source>
</evidence>